<proteinExistence type="predicted"/>
<dbReference type="InterPro" id="IPR050344">
    <property type="entry name" value="Peptidase_M1_aminopeptidases"/>
</dbReference>
<dbReference type="GO" id="GO:0008270">
    <property type="term" value="F:zinc ion binding"/>
    <property type="evidence" value="ECO:0007669"/>
    <property type="project" value="TreeGrafter"/>
</dbReference>
<dbReference type="GO" id="GO:0005737">
    <property type="term" value="C:cytoplasm"/>
    <property type="evidence" value="ECO:0007669"/>
    <property type="project" value="TreeGrafter"/>
</dbReference>
<evidence type="ECO:0000256" key="1">
    <source>
        <dbReference type="SAM" id="Phobius"/>
    </source>
</evidence>
<dbReference type="PANTHER" id="PTHR11533">
    <property type="entry name" value="PROTEASE M1 ZINC METALLOPROTEASE"/>
    <property type="match status" value="1"/>
</dbReference>
<organism evidence="3 4">
    <name type="scientific">Parelaphostrongylus tenuis</name>
    <name type="common">Meningeal worm</name>
    <dbReference type="NCBI Taxonomy" id="148309"/>
    <lineage>
        <taxon>Eukaryota</taxon>
        <taxon>Metazoa</taxon>
        <taxon>Ecdysozoa</taxon>
        <taxon>Nematoda</taxon>
        <taxon>Chromadorea</taxon>
        <taxon>Rhabditida</taxon>
        <taxon>Rhabditina</taxon>
        <taxon>Rhabditomorpha</taxon>
        <taxon>Strongyloidea</taxon>
        <taxon>Metastrongylidae</taxon>
        <taxon>Parelaphostrongylus</taxon>
    </lineage>
</organism>
<protein>
    <recommendedName>
        <fullName evidence="2">Aminopeptidase N-like N-terminal domain-containing protein</fullName>
    </recommendedName>
</protein>
<dbReference type="InterPro" id="IPR045357">
    <property type="entry name" value="Aminopeptidase_N-like_N"/>
</dbReference>
<dbReference type="AlphaFoldDB" id="A0AAD5QL15"/>
<keyword evidence="1" id="KW-0812">Transmembrane</keyword>
<evidence type="ECO:0000313" key="4">
    <source>
        <dbReference type="Proteomes" id="UP001196413"/>
    </source>
</evidence>
<dbReference type="Gene3D" id="2.60.40.1730">
    <property type="entry name" value="tricorn interacting facor f3 domain"/>
    <property type="match status" value="1"/>
</dbReference>
<dbReference type="GO" id="GO:0070006">
    <property type="term" value="F:metalloaminopeptidase activity"/>
    <property type="evidence" value="ECO:0007669"/>
    <property type="project" value="TreeGrafter"/>
</dbReference>
<dbReference type="GO" id="GO:0042277">
    <property type="term" value="F:peptide binding"/>
    <property type="evidence" value="ECO:0007669"/>
    <property type="project" value="TreeGrafter"/>
</dbReference>
<dbReference type="GO" id="GO:0043171">
    <property type="term" value="P:peptide catabolic process"/>
    <property type="evidence" value="ECO:0007669"/>
    <property type="project" value="TreeGrafter"/>
</dbReference>
<dbReference type="Proteomes" id="UP001196413">
    <property type="component" value="Unassembled WGS sequence"/>
</dbReference>
<dbReference type="PANTHER" id="PTHR11533:SF299">
    <property type="entry name" value="AMINOPEPTIDASE"/>
    <property type="match status" value="1"/>
</dbReference>
<keyword evidence="1" id="KW-1133">Transmembrane helix</keyword>
<dbReference type="GO" id="GO:0006508">
    <property type="term" value="P:proteolysis"/>
    <property type="evidence" value="ECO:0007669"/>
    <property type="project" value="TreeGrafter"/>
</dbReference>
<feature type="domain" description="Aminopeptidase N-like N-terminal" evidence="2">
    <location>
        <begin position="125"/>
        <end position="252"/>
    </location>
</feature>
<reference evidence="3" key="1">
    <citation type="submission" date="2021-06" db="EMBL/GenBank/DDBJ databases">
        <title>Parelaphostrongylus tenuis whole genome reference sequence.</title>
        <authorList>
            <person name="Garwood T.J."/>
            <person name="Larsen P.A."/>
            <person name="Fountain-Jones N.M."/>
            <person name="Garbe J.R."/>
            <person name="Macchietto M.G."/>
            <person name="Kania S.A."/>
            <person name="Gerhold R.W."/>
            <person name="Richards J.E."/>
            <person name="Wolf T.M."/>
        </authorList>
    </citation>
    <scope>NUCLEOTIDE SEQUENCE</scope>
    <source>
        <strain evidence="3">MNPRO001-30</strain>
        <tissue evidence="3">Meninges</tissue>
    </source>
</reference>
<dbReference type="EMBL" id="JAHQIW010001697">
    <property type="protein sequence ID" value="KAJ1353379.1"/>
    <property type="molecule type" value="Genomic_DNA"/>
</dbReference>
<sequence length="269" mass="30213">MAGPSVFRFSSTWSPAPAERRLSAGVCVAVLMSVGMFIFGMILGVFLHAIAFSQNGSQSDIANSTGDSLDIVPSMTWPLDGNFSQQNDYDDDLYTSNDVIYDLSLQEDCSDFPWKSIRLPRDVVPFSYNLTIHPNITTSQLTGSVAIDIEVVNKTKLIVLHYDNIIMTTFNVRVNSQRIDAEFYVCPSMSQWAFALDDEVAPNDVIELVVDFYGEVLSDLHGLYISTHTDAHGKQTRSAVTQFEPTYARKMFHVLMNQISKLPFWYSVY</sequence>
<keyword evidence="4" id="KW-1185">Reference proteome</keyword>
<dbReference type="SUPFAM" id="SSF63737">
    <property type="entry name" value="Leukotriene A4 hydrolase N-terminal domain"/>
    <property type="match status" value="1"/>
</dbReference>
<gene>
    <name evidence="3" type="ORF">KIN20_009987</name>
</gene>
<comment type="caution">
    <text evidence="3">The sequence shown here is derived from an EMBL/GenBank/DDBJ whole genome shotgun (WGS) entry which is preliminary data.</text>
</comment>
<feature type="transmembrane region" description="Helical" evidence="1">
    <location>
        <begin position="22"/>
        <end position="47"/>
    </location>
</feature>
<dbReference type="InterPro" id="IPR042097">
    <property type="entry name" value="Aminopeptidase_N-like_N_sf"/>
</dbReference>
<dbReference type="Pfam" id="PF17900">
    <property type="entry name" value="Peptidase_M1_N"/>
    <property type="match status" value="1"/>
</dbReference>
<name>A0AAD5QL15_PARTN</name>
<dbReference type="GO" id="GO:0016020">
    <property type="term" value="C:membrane"/>
    <property type="evidence" value="ECO:0007669"/>
    <property type="project" value="TreeGrafter"/>
</dbReference>
<evidence type="ECO:0000259" key="2">
    <source>
        <dbReference type="Pfam" id="PF17900"/>
    </source>
</evidence>
<dbReference type="GO" id="GO:0005615">
    <property type="term" value="C:extracellular space"/>
    <property type="evidence" value="ECO:0007669"/>
    <property type="project" value="TreeGrafter"/>
</dbReference>
<accession>A0AAD5QL15</accession>
<evidence type="ECO:0000313" key="3">
    <source>
        <dbReference type="EMBL" id="KAJ1353379.1"/>
    </source>
</evidence>
<keyword evidence="1" id="KW-0472">Membrane</keyword>